<gene>
    <name evidence="2" type="ORF">BST96_12300</name>
</gene>
<evidence type="ECO:0000256" key="1">
    <source>
        <dbReference type="SAM" id="SignalP"/>
    </source>
</evidence>
<dbReference type="Proteomes" id="UP000193450">
    <property type="component" value="Chromosome"/>
</dbReference>
<sequence>MKNKLIYLCLIAATASSHALASSVVHDEDSLLAAIESANNNPAIKRIVFKRNATISLTAPVIYNGKQRLSLHGNGATIDGSGAGYFVLDDDLTAVTEDGSLVFNTAGDITIRRLTVANSATRGIVVNIPEDASGADIRVTLDGVKVTDSALFGLHIDDNSDAFDDGDAGSEIGIDLTIRHSSFVGNGTGAIDFDGVRVDERGEGDINAMIINSHIDANGGDGIELDEAGTGDVDATMIRVTINDNGFYNEEDLDDGFDIDEAGDGDIDVSLFNVKASNNQDEGLDFDEAGDGDIQFKGRYVKANNNTDEGIKLDEEDGGNITVKMSAVESSGNGDDGMQLTELGSGFIAARLHRVSAVDNAKYGIKMEQWVEEDEVATVETAGILKARKVNTANNGSGDDIELNNIIQK</sequence>
<feature type="signal peptide" evidence="1">
    <location>
        <begin position="1"/>
        <end position="21"/>
    </location>
</feature>
<dbReference type="SMART" id="SM00710">
    <property type="entry name" value="PbH1"/>
    <property type="match status" value="7"/>
</dbReference>
<dbReference type="Gene3D" id="2.160.20.10">
    <property type="entry name" value="Single-stranded right-handed beta-helix, Pectin lyase-like"/>
    <property type="match status" value="1"/>
</dbReference>
<keyword evidence="3" id="KW-1185">Reference proteome</keyword>
<dbReference type="InterPro" id="IPR012334">
    <property type="entry name" value="Pectin_lyas_fold"/>
</dbReference>
<keyword evidence="1" id="KW-0732">Signal</keyword>
<evidence type="ECO:0000313" key="2">
    <source>
        <dbReference type="EMBL" id="ARN74828.1"/>
    </source>
</evidence>
<dbReference type="SUPFAM" id="SSF51126">
    <property type="entry name" value="Pectin lyase-like"/>
    <property type="match status" value="1"/>
</dbReference>
<dbReference type="RefSeq" id="WP_085758993.1">
    <property type="nucleotide sequence ID" value="NZ_CP019343.1"/>
</dbReference>
<accession>A0A1X9N9S1</accession>
<dbReference type="STRING" id="716816.BST96_12300"/>
<evidence type="ECO:0008006" key="4">
    <source>
        <dbReference type="Google" id="ProtNLM"/>
    </source>
</evidence>
<name>A0A1X9N9S1_9GAMM</name>
<dbReference type="OrthoDB" id="7822025at2"/>
<evidence type="ECO:0000313" key="3">
    <source>
        <dbReference type="Proteomes" id="UP000193450"/>
    </source>
</evidence>
<organism evidence="2 3">
    <name type="scientific">Oceanicoccus sagamiensis</name>
    <dbReference type="NCBI Taxonomy" id="716816"/>
    <lineage>
        <taxon>Bacteria</taxon>
        <taxon>Pseudomonadati</taxon>
        <taxon>Pseudomonadota</taxon>
        <taxon>Gammaproteobacteria</taxon>
        <taxon>Cellvibrionales</taxon>
        <taxon>Spongiibacteraceae</taxon>
        <taxon>Oceanicoccus</taxon>
    </lineage>
</organism>
<reference evidence="2 3" key="1">
    <citation type="submission" date="2016-11" db="EMBL/GenBank/DDBJ databases">
        <title>Trade-off between light-utilization and light-protection in marine flavobacteria.</title>
        <authorList>
            <person name="Kumagai Y."/>
        </authorList>
    </citation>
    <scope>NUCLEOTIDE SEQUENCE [LARGE SCALE GENOMIC DNA]</scope>
    <source>
        <strain evidence="2 3">NBRC 107125</strain>
    </source>
</reference>
<feature type="chain" id="PRO_5010993114" description="Right handed beta helix domain-containing protein" evidence="1">
    <location>
        <begin position="22"/>
        <end position="409"/>
    </location>
</feature>
<dbReference type="EMBL" id="CP019343">
    <property type="protein sequence ID" value="ARN74828.1"/>
    <property type="molecule type" value="Genomic_DNA"/>
</dbReference>
<dbReference type="AlphaFoldDB" id="A0A1X9N9S1"/>
<dbReference type="InterPro" id="IPR011050">
    <property type="entry name" value="Pectin_lyase_fold/virulence"/>
</dbReference>
<protein>
    <recommendedName>
        <fullName evidence="4">Right handed beta helix domain-containing protein</fullName>
    </recommendedName>
</protein>
<proteinExistence type="predicted"/>
<dbReference type="KEGG" id="osg:BST96_12300"/>
<dbReference type="InterPro" id="IPR006626">
    <property type="entry name" value="PbH1"/>
</dbReference>